<sequence length="204" mass="22313">MIISWTPFWQGMSLSAALIIAIGAQNAWVLSQSIRGQHGLAIALVCTLSDWILIALGVMGVGSLLAQYPDAATLAAWLGGLFLAGYGVLSWHRALTREQRLTLQQIERAPWPKVLLITLAVTWLNPHAWLDTVVLIGGLGAQYSDAERPAFALGAMFISICWFLSLTLAGRWLAPYFQQSWTWKALDAGTGSLMLVLAWQLLPL</sequence>
<comment type="caution">
    <text evidence="7">The sequence shown here is derived from an EMBL/GenBank/DDBJ whole genome shotgun (WGS) entry which is preliminary data.</text>
</comment>
<dbReference type="PANTHER" id="PTHR30086">
    <property type="entry name" value="ARGININE EXPORTER PROTEIN ARGO"/>
    <property type="match status" value="1"/>
</dbReference>
<feature type="transmembrane region" description="Helical" evidence="6">
    <location>
        <begin position="150"/>
        <end position="173"/>
    </location>
</feature>
<evidence type="ECO:0000313" key="7">
    <source>
        <dbReference type="EMBL" id="MFB9887936.1"/>
    </source>
</evidence>
<keyword evidence="5 6" id="KW-0472">Membrane</keyword>
<evidence type="ECO:0000256" key="3">
    <source>
        <dbReference type="ARBA" id="ARBA00022692"/>
    </source>
</evidence>
<dbReference type="Proteomes" id="UP001589628">
    <property type="component" value="Unassembled WGS sequence"/>
</dbReference>
<evidence type="ECO:0000256" key="2">
    <source>
        <dbReference type="ARBA" id="ARBA00022475"/>
    </source>
</evidence>
<reference evidence="7 8" key="1">
    <citation type="submission" date="2024-09" db="EMBL/GenBank/DDBJ databases">
        <authorList>
            <person name="Sun Q."/>
            <person name="Mori K."/>
        </authorList>
    </citation>
    <scope>NUCLEOTIDE SEQUENCE [LARGE SCALE GENOMIC DNA]</scope>
    <source>
        <strain evidence="7 8">ATCC 51285</strain>
    </source>
</reference>
<evidence type="ECO:0000256" key="4">
    <source>
        <dbReference type="ARBA" id="ARBA00022989"/>
    </source>
</evidence>
<accession>A0ABV5ZFC3</accession>
<protein>
    <submittedName>
        <fullName evidence="7">LysE/ArgO family amino acid transporter</fullName>
    </submittedName>
</protein>
<evidence type="ECO:0000256" key="6">
    <source>
        <dbReference type="SAM" id="Phobius"/>
    </source>
</evidence>
<dbReference type="RefSeq" id="WP_027312870.1">
    <property type="nucleotide sequence ID" value="NZ_JAUESS010000013.1"/>
</dbReference>
<dbReference type="PANTHER" id="PTHR30086:SF20">
    <property type="entry name" value="ARGININE EXPORTER PROTEIN ARGO-RELATED"/>
    <property type="match status" value="1"/>
</dbReference>
<feature type="transmembrane region" description="Helical" evidence="6">
    <location>
        <begin position="42"/>
        <end position="65"/>
    </location>
</feature>
<feature type="transmembrane region" description="Helical" evidence="6">
    <location>
        <begin position="185"/>
        <end position="202"/>
    </location>
</feature>
<gene>
    <name evidence="7" type="ORF">ACFFLH_16090</name>
</gene>
<organism evidence="7 8">
    <name type="scientific">Balneatrix alpica</name>
    <dbReference type="NCBI Taxonomy" id="75684"/>
    <lineage>
        <taxon>Bacteria</taxon>
        <taxon>Pseudomonadati</taxon>
        <taxon>Pseudomonadota</taxon>
        <taxon>Gammaproteobacteria</taxon>
        <taxon>Oceanospirillales</taxon>
        <taxon>Balneatrichaceae</taxon>
        <taxon>Balneatrix</taxon>
    </lineage>
</organism>
<comment type="subcellular location">
    <subcellularLocation>
        <location evidence="1">Cell membrane</location>
        <topology evidence="1">Multi-pass membrane protein</topology>
    </subcellularLocation>
</comment>
<evidence type="ECO:0000313" key="8">
    <source>
        <dbReference type="Proteomes" id="UP001589628"/>
    </source>
</evidence>
<evidence type="ECO:0000256" key="5">
    <source>
        <dbReference type="ARBA" id="ARBA00023136"/>
    </source>
</evidence>
<keyword evidence="3 6" id="KW-0812">Transmembrane</keyword>
<keyword evidence="4 6" id="KW-1133">Transmembrane helix</keyword>
<keyword evidence="8" id="KW-1185">Reference proteome</keyword>
<feature type="transmembrane region" description="Helical" evidence="6">
    <location>
        <begin position="12"/>
        <end position="30"/>
    </location>
</feature>
<feature type="transmembrane region" description="Helical" evidence="6">
    <location>
        <begin position="110"/>
        <end position="130"/>
    </location>
</feature>
<name>A0ABV5ZFC3_9GAMM</name>
<dbReference type="EMBL" id="JBHLZN010000007">
    <property type="protein sequence ID" value="MFB9887936.1"/>
    <property type="molecule type" value="Genomic_DNA"/>
</dbReference>
<dbReference type="Pfam" id="PF01810">
    <property type="entry name" value="LysE"/>
    <property type="match status" value="1"/>
</dbReference>
<feature type="transmembrane region" description="Helical" evidence="6">
    <location>
        <begin position="71"/>
        <end position="89"/>
    </location>
</feature>
<evidence type="ECO:0000256" key="1">
    <source>
        <dbReference type="ARBA" id="ARBA00004651"/>
    </source>
</evidence>
<dbReference type="InterPro" id="IPR001123">
    <property type="entry name" value="LeuE-type"/>
</dbReference>
<keyword evidence="2" id="KW-1003">Cell membrane</keyword>
<proteinExistence type="predicted"/>